<dbReference type="Gene3D" id="3.20.20.70">
    <property type="entry name" value="Aldolase class I"/>
    <property type="match status" value="1"/>
</dbReference>
<dbReference type="SUPFAM" id="SSF51569">
    <property type="entry name" value="Aldolase"/>
    <property type="match status" value="1"/>
</dbReference>
<dbReference type="InterPro" id="IPR005675">
    <property type="entry name" value="Citramal_synthase"/>
</dbReference>
<reference evidence="4 5" key="1">
    <citation type="submission" date="2016-11" db="EMBL/GenBank/DDBJ databases">
        <authorList>
            <person name="Jaros S."/>
            <person name="Januszkiewicz K."/>
            <person name="Wedrychowicz H."/>
        </authorList>
    </citation>
    <scope>NUCLEOTIDE SEQUENCE [LARGE SCALE GENOMIC DNA]</scope>
    <source>
        <strain evidence="4 5">CGMCC 1.8863</strain>
    </source>
</reference>
<comment type="catalytic activity">
    <reaction evidence="2">
        <text>pyruvate + acetyl-CoA + H2O = (3R)-citramalate + CoA + H(+)</text>
        <dbReference type="Rhea" id="RHEA:19045"/>
        <dbReference type="ChEBI" id="CHEBI:15361"/>
        <dbReference type="ChEBI" id="CHEBI:15377"/>
        <dbReference type="ChEBI" id="CHEBI:15378"/>
        <dbReference type="ChEBI" id="CHEBI:30934"/>
        <dbReference type="ChEBI" id="CHEBI:57287"/>
        <dbReference type="ChEBI" id="CHEBI:57288"/>
        <dbReference type="EC" id="2.3.3.21"/>
    </reaction>
</comment>
<dbReference type="GO" id="GO:0046912">
    <property type="term" value="F:acyltransferase activity, acyl groups converted into alkyl on transfer"/>
    <property type="evidence" value="ECO:0007669"/>
    <property type="project" value="InterPro"/>
</dbReference>
<dbReference type="RefSeq" id="WP_072762627.1">
    <property type="nucleotide sequence ID" value="NZ_FQYX01000001.1"/>
</dbReference>
<evidence type="ECO:0000256" key="1">
    <source>
        <dbReference type="ARBA" id="ARBA00029440"/>
    </source>
</evidence>
<gene>
    <name evidence="4" type="ORF">SAMN04487911_10143</name>
</gene>
<evidence type="ECO:0000256" key="2">
    <source>
        <dbReference type="ARBA" id="ARBA00048263"/>
    </source>
</evidence>
<dbReference type="CDD" id="cd07944">
    <property type="entry name" value="DRE_TIM_HOA_like"/>
    <property type="match status" value="1"/>
</dbReference>
<dbReference type="InterPro" id="IPR013785">
    <property type="entry name" value="Aldolase_TIM"/>
</dbReference>
<dbReference type="PANTHER" id="PTHR43538">
    <property type="entry name" value="ALPHA-IPM SYNTHASE/HOMOCITRATE SYNTHASE"/>
    <property type="match status" value="1"/>
</dbReference>
<dbReference type="PANTHER" id="PTHR43538:SF1">
    <property type="entry name" value="(R)-CITRAMALATE SYNTHASE"/>
    <property type="match status" value="1"/>
</dbReference>
<accession>A0A1M6A279</accession>
<sequence length="519" mass="58275">MKSNITERVKILDCTLRDGGYYTNWDFDKELVEEYCKAMEELPIEYVEVGYRSIPLKGYLGEYFYCPDYVMKALKEAMPTKKLVIILDEKNIRPEHLEDLLSPCLPYITMVRMAIDPKNFKRAIILAKAVKAMGFEVAFNVMYMSSWKEDDSFLDLLKGLDNTIDYFYMVDSFGGVMPKDVKEIIALVKSKTNVPLGFHGHNNLEMALINTLTAIEEGCIMVDGTITGMGRGAGNLRTELLLTYLNSKNTLKIKFTLLSGVVASFENLKKHYNWGTNLPYMFSGAFSLPQKQVMEWVGMNRYPIGNILNALNNQKESVEDNIKLPVLQREKSFKSALILGGGKSANNHSLAIKKLAEGNEEICIIHAGARNVSTYLEVTNKQFYALAGFESEKLLNTIGDVSKLEQTCVYPPFPRNMGTIIPDAIKEMSVELEAINFTKASIDSPLALGFQIALDLGVKNVFLAGFDGYDTTIDQTQFVLAQENQNILNDALQIKDLEVVAITPTKYKKVNTISIYSII</sequence>
<keyword evidence="5" id="KW-1185">Reference proteome</keyword>
<dbReference type="Proteomes" id="UP000184231">
    <property type="component" value="Unassembled WGS sequence"/>
</dbReference>
<dbReference type="PROSITE" id="PS50991">
    <property type="entry name" value="PYR_CT"/>
    <property type="match status" value="1"/>
</dbReference>
<dbReference type="STRING" id="558155.SAMN04487911_10143"/>
<organism evidence="4 5">
    <name type="scientific">Arenibacter nanhaiticus</name>
    <dbReference type="NCBI Taxonomy" id="558155"/>
    <lineage>
        <taxon>Bacteria</taxon>
        <taxon>Pseudomonadati</taxon>
        <taxon>Bacteroidota</taxon>
        <taxon>Flavobacteriia</taxon>
        <taxon>Flavobacteriales</taxon>
        <taxon>Flavobacteriaceae</taxon>
        <taxon>Arenibacter</taxon>
    </lineage>
</organism>
<dbReference type="Pfam" id="PF00682">
    <property type="entry name" value="HMGL-like"/>
    <property type="match status" value="1"/>
</dbReference>
<dbReference type="GO" id="GO:0019752">
    <property type="term" value="P:carboxylic acid metabolic process"/>
    <property type="evidence" value="ECO:0007669"/>
    <property type="project" value="InterPro"/>
</dbReference>
<feature type="domain" description="Pyruvate carboxyltransferase" evidence="3">
    <location>
        <begin position="9"/>
        <end position="259"/>
    </location>
</feature>
<dbReference type="GO" id="GO:0043714">
    <property type="term" value="F:(R)-citramalate synthase activity"/>
    <property type="evidence" value="ECO:0007669"/>
    <property type="project" value="UniProtKB-EC"/>
</dbReference>
<comment type="pathway">
    <text evidence="1">Amino-acid biosynthesis.</text>
</comment>
<proteinExistence type="predicted"/>
<name>A0A1M6A279_9FLAO</name>
<dbReference type="InterPro" id="IPR000891">
    <property type="entry name" value="PYR_CT"/>
</dbReference>
<evidence type="ECO:0000313" key="5">
    <source>
        <dbReference type="Proteomes" id="UP000184231"/>
    </source>
</evidence>
<evidence type="ECO:0000313" key="4">
    <source>
        <dbReference type="EMBL" id="SHI30538.1"/>
    </source>
</evidence>
<protein>
    <submittedName>
        <fullName evidence="4">4-hydroxy 2-oxovalerate aldolase</fullName>
    </submittedName>
</protein>
<dbReference type="EMBL" id="FQYX01000001">
    <property type="protein sequence ID" value="SHI30538.1"/>
    <property type="molecule type" value="Genomic_DNA"/>
</dbReference>
<evidence type="ECO:0000259" key="3">
    <source>
        <dbReference type="PROSITE" id="PS50991"/>
    </source>
</evidence>
<dbReference type="OrthoDB" id="9804858at2"/>
<dbReference type="AlphaFoldDB" id="A0A1M6A279"/>